<feature type="compositionally biased region" description="Low complexity" evidence="1">
    <location>
        <begin position="38"/>
        <end position="50"/>
    </location>
</feature>
<protein>
    <submittedName>
        <fullName evidence="2">Uncharacterized protein</fullName>
    </submittedName>
</protein>
<dbReference type="EMBL" id="JARBJD010000235">
    <property type="protein sequence ID" value="KAK2946176.1"/>
    <property type="molecule type" value="Genomic_DNA"/>
</dbReference>
<organism evidence="2 3">
    <name type="scientific">Blattamonas nauphoetae</name>
    <dbReference type="NCBI Taxonomy" id="2049346"/>
    <lineage>
        <taxon>Eukaryota</taxon>
        <taxon>Metamonada</taxon>
        <taxon>Preaxostyla</taxon>
        <taxon>Oxymonadida</taxon>
        <taxon>Blattamonas</taxon>
    </lineage>
</organism>
<name>A0ABQ9X340_9EUKA</name>
<feature type="compositionally biased region" description="Polar residues" evidence="1">
    <location>
        <begin position="27"/>
        <end position="37"/>
    </location>
</feature>
<evidence type="ECO:0000313" key="2">
    <source>
        <dbReference type="EMBL" id="KAK2946176.1"/>
    </source>
</evidence>
<proteinExistence type="predicted"/>
<sequence>MSKKPPYQPTLLQYSLAVAKKARQPCIPSQTPDIENTSESPAGSESSLSDSENDTNRSKQPSGAVETAFNEDEDEQKKQRQFAKWITHKDSIDCTGTSPFALSVELAQVTSQSDQAGILKNRQNQVKAVHYIAKRNHPVTEFKHICDLLNSVDNAAFVTDSTESNKPLFWKVATILDDYYLLKRTSQIAHRTPHTFARLLTDKGLPQKKLSRPIQTRWSTCRTVIHDVIQYNSVISAVLTPTEDAETQRLSTLFSTPTATHLLAGQLYVLNMAQELNTLLQKSHITIPQSLSVITQFQEKLLSIEDHQLKNHIQALLDQFAIPVHEQSLADTVVQTAQIISSLVDSLGRRFSETNECSSLDFINHDMLTSPNTLVSDTFIQHLGDHRTHTF</sequence>
<keyword evidence="3" id="KW-1185">Reference proteome</keyword>
<evidence type="ECO:0000256" key="1">
    <source>
        <dbReference type="SAM" id="MobiDB-lite"/>
    </source>
</evidence>
<reference evidence="2 3" key="1">
    <citation type="journal article" date="2022" name="bioRxiv">
        <title>Genomics of Preaxostyla Flagellates Illuminates Evolutionary Transitions and the Path Towards Mitochondrial Loss.</title>
        <authorList>
            <person name="Novak L.V.F."/>
            <person name="Treitli S.C."/>
            <person name="Pyrih J."/>
            <person name="Halakuc P."/>
            <person name="Pipaliya S.V."/>
            <person name="Vacek V."/>
            <person name="Brzon O."/>
            <person name="Soukal P."/>
            <person name="Eme L."/>
            <person name="Dacks J.B."/>
            <person name="Karnkowska A."/>
            <person name="Elias M."/>
            <person name="Hampl V."/>
        </authorList>
    </citation>
    <scope>NUCLEOTIDE SEQUENCE [LARGE SCALE GENOMIC DNA]</scope>
    <source>
        <strain evidence="2">NAU3</strain>
        <tissue evidence="2">Gut</tissue>
    </source>
</reference>
<feature type="region of interest" description="Disordered" evidence="1">
    <location>
        <begin position="22"/>
        <end position="76"/>
    </location>
</feature>
<comment type="caution">
    <text evidence="2">The sequence shown here is derived from an EMBL/GenBank/DDBJ whole genome shotgun (WGS) entry which is preliminary data.</text>
</comment>
<accession>A0ABQ9X340</accession>
<gene>
    <name evidence="2" type="ORF">BLNAU_18920</name>
</gene>
<dbReference type="Proteomes" id="UP001281761">
    <property type="component" value="Unassembled WGS sequence"/>
</dbReference>
<evidence type="ECO:0000313" key="3">
    <source>
        <dbReference type="Proteomes" id="UP001281761"/>
    </source>
</evidence>